<evidence type="ECO:0000313" key="3">
    <source>
        <dbReference type="EMBL" id="GAA0553056.1"/>
    </source>
</evidence>
<dbReference type="AlphaFoldDB" id="A0AAV3SW80"/>
<dbReference type="Proteomes" id="UP001501425">
    <property type="component" value="Unassembled WGS sequence"/>
</dbReference>
<protein>
    <submittedName>
        <fullName evidence="3">Cupin domain-containing protein</fullName>
    </submittedName>
</protein>
<proteinExistence type="predicted"/>
<dbReference type="Pfam" id="PF07883">
    <property type="entry name" value="Cupin_2"/>
    <property type="match status" value="1"/>
</dbReference>
<evidence type="ECO:0000313" key="4">
    <source>
        <dbReference type="EMBL" id="MEZ3166335.1"/>
    </source>
</evidence>
<keyword evidence="6" id="KW-1185">Reference proteome</keyword>
<dbReference type="RefSeq" id="WP_343780472.1">
    <property type="nucleotide sequence ID" value="NZ_BAAADQ010000015.1"/>
</dbReference>
<name>A0AAV3SW80_9EURY</name>
<dbReference type="InterPro" id="IPR051610">
    <property type="entry name" value="GPI/OXD"/>
</dbReference>
<feature type="domain" description="Cupin type-2" evidence="2">
    <location>
        <begin position="35"/>
        <end position="105"/>
    </location>
</feature>
<reference evidence="3" key="2">
    <citation type="submission" date="2023-12" db="EMBL/GenBank/DDBJ databases">
        <authorList>
            <person name="Sun Q."/>
            <person name="Inoue M."/>
        </authorList>
    </citation>
    <scope>NUCLEOTIDE SEQUENCE</scope>
    <source>
        <strain evidence="3">JCM 14265</strain>
    </source>
</reference>
<dbReference type="InterPro" id="IPR014710">
    <property type="entry name" value="RmlC-like_jellyroll"/>
</dbReference>
<evidence type="ECO:0000256" key="1">
    <source>
        <dbReference type="ARBA" id="ARBA00022723"/>
    </source>
</evidence>
<sequence>MKRVSVDDVENSIQPAAVMRPLTDALGLTDVALNYYELEPGDSFAFAYHSHEVQEEAFYVISGTATFETEDGPVDVGPNEAVRFDRGEFQRGWNRGDEPVRALAIGAPLEYGNQVKLRYCAACDAETDAELTATSGAEDAVVANCVECGAETGRWVRGSMGGEVP</sequence>
<dbReference type="PANTHER" id="PTHR35848">
    <property type="entry name" value="OXALATE-BINDING PROTEIN"/>
    <property type="match status" value="1"/>
</dbReference>
<organism evidence="3 5">
    <name type="scientific">Halorubrum ejinorense</name>
    <dbReference type="NCBI Taxonomy" id="425309"/>
    <lineage>
        <taxon>Archaea</taxon>
        <taxon>Methanobacteriati</taxon>
        <taxon>Methanobacteriota</taxon>
        <taxon>Stenosarchaea group</taxon>
        <taxon>Halobacteria</taxon>
        <taxon>Halobacteriales</taxon>
        <taxon>Haloferacaceae</taxon>
        <taxon>Halorubrum</taxon>
    </lineage>
</organism>
<dbReference type="InterPro" id="IPR013096">
    <property type="entry name" value="Cupin_2"/>
</dbReference>
<dbReference type="InterPro" id="IPR011051">
    <property type="entry name" value="RmlC_Cupin_sf"/>
</dbReference>
<dbReference type="Gene3D" id="2.60.120.10">
    <property type="entry name" value="Jelly Rolls"/>
    <property type="match status" value="1"/>
</dbReference>
<gene>
    <name evidence="4" type="ORF">ABNG02_03205</name>
    <name evidence="3" type="ORF">GCM10008994_30080</name>
</gene>
<keyword evidence="1" id="KW-0479">Metal-binding</keyword>
<evidence type="ECO:0000313" key="5">
    <source>
        <dbReference type="Proteomes" id="UP001501425"/>
    </source>
</evidence>
<reference evidence="3" key="1">
    <citation type="journal article" date="2014" name="Int. J. Syst. Evol. Microbiol.">
        <title>Complete genome sequence of Corynebacterium casei LMG S-19264T (=DSM 44701T), isolated from a smear-ripened cheese.</title>
        <authorList>
            <consortium name="US DOE Joint Genome Institute (JGI-PGF)"/>
            <person name="Walter F."/>
            <person name="Albersmeier A."/>
            <person name="Kalinowski J."/>
            <person name="Ruckert C."/>
        </authorList>
    </citation>
    <scope>NUCLEOTIDE SEQUENCE</scope>
    <source>
        <strain evidence="3">JCM 14265</strain>
    </source>
</reference>
<dbReference type="Proteomes" id="UP001567571">
    <property type="component" value="Unassembled WGS sequence"/>
</dbReference>
<evidence type="ECO:0000313" key="6">
    <source>
        <dbReference type="Proteomes" id="UP001567571"/>
    </source>
</evidence>
<evidence type="ECO:0000259" key="2">
    <source>
        <dbReference type="Pfam" id="PF07883"/>
    </source>
</evidence>
<dbReference type="GO" id="GO:0046872">
    <property type="term" value="F:metal ion binding"/>
    <property type="evidence" value="ECO:0007669"/>
    <property type="project" value="UniProtKB-KW"/>
</dbReference>
<dbReference type="EMBL" id="JBEDNW010000002">
    <property type="protein sequence ID" value="MEZ3166335.1"/>
    <property type="molecule type" value="Genomic_DNA"/>
</dbReference>
<comment type="caution">
    <text evidence="3">The sequence shown here is derived from an EMBL/GenBank/DDBJ whole genome shotgun (WGS) entry which is preliminary data.</text>
</comment>
<dbReference type="SUPFAM" id="SSF51182">
    <property type="entry name" value="RmlC-like cupins"/>
    <property type="match status" value="1"/>
</dbReference>
<dbReference type="PANTHER" id="PTHR35848:SF9">
    <property type="entry name" value="SLL1358 PROTEIN"/>
    <property type="match status" value="1"/>
</dbReference>
<reference evidence="4 6" key="3">
    <citation type="submission" date="2024-06" db="EMBL/GenBank/DDBJ databases">
        <title>Halorubrum miltondacostae sp. nov., a potential PHA producer isolated from an inland solar saltern in Rio Maior, Portugal.</title>
        <authorList>
            <person name="Albuquerque L."/>
            <person name="Viver T."/>
            <person name="Barroso C."/>
            <person name="Claudino R."/>
            <person name="Galvan M."/>
            <person name="Simoes G."/>
            <person name="Lobo Da Cunha A."/>
            <person name="Egas C."/>
        </authorList>
    </citation>
    <scope>NUCLEOTIDE SEQUENCE [LARGE SCALE GENOMIC DNA]</scope>
    <source>
        <strain evidence="4 6">DSM 18646</strain>
    </source>
</reference>
<dbReference type="EMBL" id="BAAADQ010000015">
    <property type="protein sequence ID" value="GAA0553056.1"/>
    <property type="molecule type" value="Genomic_DNA"/>
</dbReference>
<accession>A0AAV3SW80</accession>